<name>A0A0P1GGW5_9RHOB</name>
<evidence type="ECO:0000313" key="2">
    <source>
        <dbReference type="EMBL" id="CUH81075.1"/>
    </source>
</evidence>
<dbReference type="EMBL" id="CYSD01000042">
    <property type="protein sequence ID" value="CUH81075.1"/>
    <property type="molecule type" value="Genomic_DNA"/>
</dbReference>
<dbReference type="AlphaFoldDB" id="A0A0P1GGW5"/>
<accession>A0A0P1GGW5</accession>
<feature type="chain" id="PRO_5006063423" description="Lipoprotein" evidence="1">
    <location>
        <begin position="24"/>
        <end position="70"/>
    </location>
</feature>
<feature type="signal peptide" evidence="1">
    <location>
        <begin position="1"/>
        <end position="23"/>
    </location>
</feature>
<organism evidence="2 3">
    <name type="scientific">Tritonibacter multivorans</name>
    <dbReference type="NCBI Taxonomy" id="928856"/>
    <lineage>
        <taxon>Bacteria</taxon>
        <taxon>Pseudomonadati</taxon>
        <taxon>Pseudomonadota</taxon>
        <taxon>Alphaproteobacteria</taxon>
        <taxon>Rhodobacterales</taxon>
        <taxon>Paracoccaceae</taxon>
        <taxon>Tritonibacter</taxon>
    </lineage>
</organism>
<keyword evidence="1" id="KW-0732">Signal</keyword>
<evidence type="ECO:0000313" key="3">
    <source>
        <dbReference type="Proteomes" id="UP000052022"/>
    </source>
</evidence>
<proteinExistence type="predicted"/>
<dbReference type="RefSeq" id="WP_058291230.1">
    <property type="nucleotide sequence ID" value="NZ_CYSD01000042.1"/>
</dbReference>
<keyword evidence="3" id="KW-1185">Reference proteome</keyword>
<protein>
    <recommendedName>
        <fullName evidence="4">Lipoprotein</fullName>
    </recommendedName>
</protein>
<evidence type="ECO:0000256" key="1">
    <source>
        <dbReference type="SAM" id="SignalP"/>
    </source>
</evidence>
<evidence type="ECO:0008006" key="4">
    <source>
        <dbReference type="Google" id="ProtNLM"/>
    </source>
</evidence>
<dbReference type="PROSITE" id="PS51257">
    <property type="entry name" value="PROKAR_LIPOPROTEIN"/>
    <property type="match status" value="1"/>
</dbReference>
<sequence length="70" mass="6667">MGTFPIKSAALILAACAGLSACGDNPGEQALYGAGAGAAGAAVLDGNLITGAAVGAAANLLYCQENPRQC</sequence>
<dbReference type="OrthoDB" id="7875539at2"/>
<reference evidence="2 3" key="1">
    <citation type="submission" date="2015-09" db="EMBL/GenBank/DDBJ databases">
        <authorList>
            <consortium name="Swine Surveillance"/>
        </authorList>
    </citation>
    <scope>NUCLEOTIDE SEQUENCE [LARGE SCALE GENOMIC DNA]</scope>
    <source>
        <strain evidence="2 3">CECT 7557</strain>
    </source>
</reference>
<gene>
    <name evidence="2" type="ORF">TRM7557_03226</name>
</gene>
<dbReference type="Proteomes" id="UP000052022">
    <property type="component" value="Unassembled WGS sequence"/>
</dbReference>